<gene>
    <name evidence="3" type="ORF">GA0070609_1505</name>
</gene>
<keyword evidence="1" id="KW-0862">Zinc</keyword>
<dbReference type="InterPro" id="IPR007527">
    <property type="entry name" value="Znf_SWIM"/>
</dbReference>
<feature type="domain" description="SWIM-type" evidence="2">
    <location>
        <begin position="145"/>
        <end position="180"/>
    </location>
</feature>
<sequence length="430" mass="47000">MDVDFAYDDELDDDADATGDDRRARTFAAFGPGRRIGRKFADTWWGNAWIEAMERSALDSEQLRSGRRYAFAGQVGPITVSPGRISAPVHDGDQYTPYLTVVRIGTLTDGGWDRLLDRVAAKAGHIAALLDRDMPHDLIDTADDAAVRLLPSYGDLEPSCDCPSWDHPCRHAAALSYQASWLLDRDPFVLLLMRGRAEPELIEELRRRNARRPVDTAAEGGLAGTPADEAYAAVPAPLPEPPGPVPGEPMALAPLLAAHQAAGVDPAALGMLAAGAALRARDLLTASRARELPAEPDPWPDAVRLASRLPRSPAAKRLGEATGRAAELPRAIRAWEYAGAAGLDALEVVFRPPKEVATRATDALRAAWEGDRAAPEVKTWRNRWTVGRDGQLRYGRDGRWYPFRRRSTDWWPAGPPSSDPVEALLELRRD</sequence>
<keyword evidence="4" id="KW-1185">Reference proteome</keyword>
<proteinExistence type="predicted"/>
<keyword evidence="1" id="KW-0479">Metal-binding</keyword>
<dbReference type="RefSeq" id="WP_088993125.1">
    <property type="nucleotide sequence ID" value="NZ_LT607750.1"/>
</dbReference>
<accession>A0A1C5HEZ8</accession>
<dbReference type="Pfam" id="PF04434">
    <property type="entry name" value="SWIM"/>
    <property type="match status" value="1"/>
</dbReference>
<name>A0A1C5HEZ8_9ACTN</name>
<evidence type="ECO:0000256" key="1">
    <source>
        <dbReference type="PROSITE-ProRule" id="PRU00325"/>
    </source>
</evidence>
<organism evidence="3 4">
    <name type="scientific">Micromonospora echinaurantiaca</name>
    <dbReference type="NCBI Taxonomy" id="47857"/>
    <lineage>
        <taxon>Bacteria</taxon>
        <taxon>Bacillati</taxon>
        <taxon>Actinomycetota</taxon>
        <taxon>Actinomycetes</taxon>
        <taxon>Micromonosporales</taxon>
        <taxon>Micromonosporaceae</taxon>
        <taxon>Micromonospora</taxon>
    </lineage>
</organism>
<evidence type="ECO:0000313" key="4">
    <source>
        <dbReference type="Proteomes" id="UP000198217"/>
    </source>
</evidence>
<evidence type="ECO:0000259" key="2">
    <source>
        <dbReference type="PROSITE" id="PS50966"/>
    </source>
</evidence>
<dbReference type="PANTHER" id="PTHR38133:SF1">
    <property type="entry name" value="SLR1429 PROTEIN"/>
    <property type="match status" value="1"/>
</dbReference>
<dbReference type="GO" id="GO:0008270">
    <property type="term" value="F:zinc ion binding"/>
    <property type="evidence" value="ECO:0007669"/>
    <property type="project" value="UniProtKB-KW"/>
</dbReference>
<reference evidence="3 4" key="1">
    <citation type="submission" date="2016-06" db="EMBL/GenBank/DDBJ databases">
        <authorList>
            <person name="Kjaerup R.B."/>
            <person name="Dalgaard T.S."/>
            <person name="Juul-Madsen H.R."/>
        </authorList>
    </citation>
    <scope>NUCLEOTIDE SEQUENCE [LARGE SCALE GENOMIC DNA]</scope>
    <source>
        <strain evidence="3 4">DSM 43904</strain>
    </source>
</reference>
<evidence type="ECO:0000313" key="3">
    <source>
        <dbReference type="EMBL" id="SCG44586.1"/>
    </source>
</evidence>
<dbReference type="Proteomes" id="UP000198217">
    <property type="component" value="Chromosome I"/>
</dbReference>
<dbReference type="PROSITE" id="PS50966">
    <property type="entry name" value="ZF_SWIM"/>
    <property type="match status" value="1"/>
</dbReference>
<dbReference type="PANTHER" id="PTHR38133">
    <property type="entry name" value="SLR1429 PROTEIN"/>
    <property type="match status" value="1"/>
</dbReference>
<dbReference type="EMBL" id="LT607750">
    <property type="protein sequence ID" value="SCG44586.1"/>
    <property type="molecule type" value="Genomic_DNA"/>
</dbReference>
<protein>
    <submittedName>
        <fullName evidence="3">Uncharacterized conserved protein, contains Zn finger domain</fullName>
    </submittedName>
</protein>
<keyword evidence="1" id="KW-0863">Zinc-finger</keyword>
<dbReference type="AlphaFoldDB" id="A0A1C5HEZ8"/>